<dbReference type="OrthoDB" id="114108at2"/>
<evidence type="ECO:0000313" key="1">
    <source>
        <dbReference type="EMBL" id="TCZ55274.1"/>
    </source>
</evidence>
<proteinExistence type="predicted"/>
<dbReference type="Proteomes" id="UP000295023">
    <property type="component" value="Unassembled WGS sequence"/>
</dbReference>
<dbReference type="RefSeq" id="WP_132294848.1">
    <property type="nucleotide sequence ID" value="NZ_SKBM01000028.1"/>
</dbReference>
<protein>
    <submittedName>
        <fullName evidence="1">Uncharacterized protein</fullName>
    </submittedName>
</protein>
<dbReference type="AlphaFoldDB" id="A0A4R4D4R8"/>
<comment type="caution">
    <text evidence="1">The sequence shown here is derived from an EMBL/GenBank/DDBJ whole genome shotgun (WGS) entry which is preliminary data.</text>
</comment>
<reference evidence="1 2" key="1">
    <citation type="submission" date="2019-03" db="EMBL/GenBank/DDBJ databases">
        <title>Paracraurococcus aquatilis NE82 genome sequence.</title>
        <authorList>
            <person name="Zhao Y."/>
            <person name="Du Z."/>
        </authorList>
    </citation>
    <scope>NUCLEOTIDE SEQUENCE [LARGE SCALE GENOMIC DNA]</scope>
    <source>
        <strain evidence="1 2">NE82</strain>
    </source>
</reference>
<evidence type="ECO:0000313" key="2">
    <source>
        <dbReference type="Proteomes" id="UP000295023"/>
    </source>
</evidence>
<accession>A0A4R4D4R8</accession>
<dbReference type="EMBL" id="SKBM01000028">
    <property type="protein sequence ID" value="TCZ55274.1"/>
    <property type="molecule type" value="Genomic_DNA"/>
</dbReference>
<keyword evidence="2" id="KW-1185">Reference proteome</keyword>
<organism evidence="1 2">
    <name type="scientific">Roseicella aquatilis</name>
    <dbReference type="NCBI Taxonomy" id="2527868"/>
    <lineage>
        <taxon>Bacteria</taxon>
        <taxon>Pseudomonadati</taxon>
        <taxon>Pseudomonadota</taxon>
        <taxon>Alphaproteobacteria</taxon>
        <taxon>Acetobacterales</taxon>
        <taxon>Roseomonadaceae</taxon>
        <taxon>Roseicella</taxon>
    </lineage>
</organism>
<name>A0A4R4D4R8_9PROT</name>
<sequence length="350" mass="36137">MPFLLSQRAASQRTNTRPRAVVVLGAGQRPAALLRCLCALGLQRSAEGLFLAPGAFGVVLVPNGPPAAVTGVLAGLGPALPFAVRLTPPVPAGDWSLRAGLDAALRWAAPDGLLLTTEAEAVPEARWLAHALASPAEAMLGEVVRPGAGSDAAARHAALLAALAARIDPEPGEPAPAHGQEAAASFAIRAAVLRRLEGFPVGPEGGLAGLLAALRQRDGRVRHVPGMRVEAEAAPRPIEPALAARRRLRARRAVREFWTAGTGVFERETVAFRHWAARLGLPAGALGAALATPHFGAAWAAVEAASPALAARRLLPPAALPGQIRTLRLLLALTRQAPTCPGQEEVTVPA</sequence>
<gene>
    <name evidence="1" type="ORF">EXY23_22075</name>
</gene>